<dbReference type="Gene3D" id="3.40.50.880">
    <property type="match status" value="1"/>
</dbReference>
<organism evidence="3 4">
    <name type="scientific">Velamenicoccus archaeovorus</name>
    <dbReference type="NCBI Taxonomy" id="1930593"/>
    <lineage>
        <taxon>Bacteria</taxon>
        <taxon>Pseudomonadati</taxon>
        <taxon>Candidatus Omnitrophota</taxon>
        <taxon>Candidatus Velamenicoccus</taxon>
    </lineage>
</organism>
<protein>
    <submittedName>
        <fullName evidence="3">Protease</fullName>
    </submittedName>
</protein>
<keyword evidence="4" id="KW-1185">Reference proteome</keyword>
<evidence type="ECO:0000259" key="2">
    <source>
        <dbReference type="Pfam" id="PF01965"/>
    </source>
</evidence>
<gene>
    <name evidence="3" type="ORF">BU251_00340</name>
</gene>
<keyword evidence="3" id="KW-0645">Protease</keyword>
<dbReference type="GO" id="GO:0008233">
    <property type="term" value="F:peptidase activity"/>
    <property type="evidence" value="ECO:0007669"/>
    <property type="project" value="UniProtKB-KW"/>
</dbReference>
<dbReference type="CDD" id="cd03134">
    <property type="entry name" value="GATase1_PfpI_like"/>
    <property type="match status" value="1"/>
</dbReference>
<evidence type="ECO:0000256" key="1">
    <source>
        <dbReference type="ARBA" id="ARBA00008542"/>
    </source>
</evidence>
<proteinExistence type="inferred from homology"/>
<dbReference type="EMBL" id="CP019384">
    <property type="protein sequence ID" value="QAT16297.1"/>
    <property type="molecule type" value="Genomic_DNA"/>
</dbReference>
<dbReference type="InterPro" id="IPR002818">
    <property type="entry name" value="DJ-1/PfpI"/>
</dbReference>
<dbReference type="Proteomes" id="UP000287243">
    <property type="component" value="Chromosome"/>
</dbReference>
<dbReference type="NCBIfam" id="TIGR01382">
    <property type="entry name" value="PfpI"/>
    <property type="match status" value="1"/>
</dbReference>
<name>A0A410P271_VELA1</name>
<dbReference type="KEGG" id="vai:BU251_00340"/>
<sequence length="168" mass="18889">MKRIAVLVEDMYQDLEVWYPYLRLKEAGYEVFAVGTGRSKVYKSKHGYEMLQEFTIKEAAERDFDAVIIPGGYAPDILRRYPEVNGFVRVMFTRGKVVASICHGGWVLASAGILKGRTVTSFFAIKDDMIHAGATFMDEEVVVDGNLITSRKPEDLPAFMKAVLKALK</sequence>
<comment type="similarity">
    <text evidence="1">Belongs to the peptidase C56 family.</text>
</comment>
<dbReference type="AlphaFoldDB" id="A0A410P271"/>
<dbReference type="InterPro" id="IPR006286">
    <property type="entry name" value="C56_PfpI-like"/>
</dbReference>
<dbReference type="PANTHER" id="PTHR42733:SF13">
    <property type="entry name" value="DJ-1_PFPI DOMAIN-CONTAINING PROTEIN"/>
    <property type="match status" value="1"/>
</dbReference>
<reference evidence="3 4" key="1">
    <citation type="submission" date="2017-01" db="EMBL/GenBank/DDBJ databases">
        <title>First insights into the biology of 'candidatus Vampirococcus archaeovorus'.</title>
        <authorList>
            <person name="Kizina J."/>
            <person name="Jordan S."/>
            <person name="Stueber K."/>
            <person name="Reinhardt R."/>
            <person name="Harder J."/>
        </authorList>
    </citation>
    <scope>NUCLEOTIDE SEQUENCE [LARGE SCALE GENOMIC DNA]</scope>
    <source>
        <strain evidence="3 4">LiM</strain>
    </source>
</reference>
<dbReference type="SUPFAM" id="SSF52317">
    <property type="entry name" value="Class I glutamine amidotransferase-like"/>
    <property type="match status" value="1"/>
</dbReference>
<dbReference type="GO" id="GO:0006508">
    <property type="term" value="P:proteolysis"/>
    <property type="evidence" value="ECO:0007669"/>
    <property type="project" value="UniProtKB-KW"/>
</dbReference>
<accession>A0A410P271</accession>
<dbReference type="RefSeq" id="WP_128698930.1">
    <property type="nucleotide sequence ID" value="NZ_CP019384.1"/>
</dbReference>
<feature type="domain" description="DJ-1/PfpI" evidence="2">
    <location>
        <begin position="2"/>
        <end position="165"/>
    </location>
</feature>
<dbReference type="PANTHER" id="PTHR42733">
    <property type="entry name" value="DJ-1 PROTEIN"/>
    <property type="match status" value="1"/>
</dbReference>
<evidence type="ECO:0000313" key="4">
    <source>
        <dbReference type="Proteomes" id="UP000287243"/>
    </source>
</evidence>
<dbReference type="Pfam" id="PF01965">
    <property type="entry name" value="DJ-1_PfpI"/>
    <property type="match status" value="1"/>
</dbReference>
<dbReference type="OrthoDB" id="9792284at2"/>
<dbReference type="PROSITE" id="PS51276">
    <property type="entry name" value="PEPTIDASE_C56_PFPI"/>
    <property type="match status" value="1"/>
</dbReference>
<dbReference type="InterPro" id="IPR029062">
    <property type="entry name" value="Class_I_gatase-like"/>
</dbReference>
<evidence type="ECO:0000313" key="3">
    <source>
        <dbReference type="EMBL" id="QAT16297.1"/>
    </source>
</evidence>
<keyword evidence="3" id="KW-0378">Hydrolase</keyword>